<accession>A0A1J4JHP6</accession>
<dbReference type="GeneID" id="94845779"/>
<dbReference type="AlphaFoldDB" id="A0A1J4JHP6"/>
<reference evidence="1" key="1">
    <citation type="submission" date="2016-10" db="EMBL/GenBank/DDBJ databases">
        <authorList>
            <person name="Benchimol M."/>
            <person name="Almeida L.G."/>
            <person name="Vasconcelos A.T."/>
            <person name="Perreira-Neves A."/>
            <person name="Rosa I.A."/>
            <person name="Tasca T."/>
            <person name="Bogo M.R."/>
            <person name="de Souza W."/>
        </authorList>
    </citation>
    <scope>NUCLEOTIDE SEQUENCE [LARGE SCALE GENOMIC DNA]</scope>
    <source>
        <strain evidence="1">K</strain>
    </source>
</reference>
<gene>
    <name evidence="1" type="ORF">TRFO_36845</name>
</gene>
<evidence type="ECO:0008006" key="3">
    <source>
        <dbReference type="Google" id="ProtNLM"/>
    </source>
</evidence>
<dbReference type="RefSeq" id="XP_068350150.1">
    <property type="nucleotide sequence ID" value="XM_068511075.1"/>
</dbReference>
<sequence length="422" mass="47751">MASRKLATLDGFYNSSGGMVQFAMRVKSSSFIPKIIDILDKNVLGFRLITKGDMIYSKSQHANIFAIPNNQSLIESAQYMYENHTLPFEQTLGSIGFNNDTIVLNMSHQIADGKYFTFVLDYLTNYLSADENNSNALHFETDVLPMNMESIFSDKIEKSNIKLPHLFVDKEITHIHQKTTINNNPNDSKRSCQYVSFNFPTNRLRCFNKSKNTCHGLTDSLWSSFILSALAFNGMMEKEELTGCTTCVDMRQFLDNSLINWSTCNMYSSVTVSATMNEKMLLHNFERLLRDDLKYKLNKGYQFAFLKTLTPPPPGMVVPGIGLELSNIGPFFVKSPITDVFMKSSVGDSNGDPLFSFSSFTVVDKKENYNEFYANMRYKSSIFHTKDAEAVGLGTKFALLNLDPNMTIKEALDAIKQFQKGI</sequence>
<dbReference type="Proteomes" id="UP000179807">
    <property type="component" value="Unassembled WGS sequence"/>
</dbReference>
<dbReference type="OrthoDB" id="10262768at2759"/>
<proteinExistence type="predicted"/>
<dbReference type="VEuPathDB" id="TrichDB:TRFO_36845"/>
<protein>
    <recommendedName>
        <fullName evidence="3">Condensation domain-containing protein</fullName>
    </recommendedName>
</protein>
<evidence type="ECO:0000313" key="1">
    <source>
        <dbReference type="EMBL" id="OHS97013.1"/>
    </source>
</evidence>
<dbReference type="EMBL" id="MLAK01001143">
    <property type="protein sequence ID" value="OHS97013.1"/>
    <property type="molecule type" value="Genomic_DNA"/>
</dbReference>
<organism evidence="1 2">
    <name type="scientific">Tritrichomonas foetus</name>
    <dbReference type="NCBI Taxonomy" id="1144522"/>
    <lineage>
        <taxon>Eukaryota</taxon>
        <taxon>Metamonada</taxon>
        <taxon>Parabasalia</taxon>
        <taxon>Tritrichomonadida</taxon>
        <taxon>Tritrichomonadidae</taxon>
        <taxon>Tritrichomonas</taxon>
    </lineage>
</organism>
<evidence type="ECO:0000313" key="2">
    <source>
        <dbReference type="Proteomes" id="UP000179807"/>
    </source>
</evidence>
<comment type="caution">
    <text evidence="1">The sequence shown here is derived from an EMBL/GenBank/DDBJ whole genome shotgun (WGS) entry which is preliminary data.</text>
</comment>
<keyword evidence="2" id="KW-1185">Reference proteome</keyword>
<name>A0A1J4JHP6_9EUKA</name>